<accession>A0A6C0KFA4</accession>
<name>A0A6C0KFA4_9ZZZZ</name>
<proteinExistence type="predicted"/>
<dbReference type="InterPro" id="IPR043977">
    <property type="entry name" value="DUF5759"/>
</dbReference>
<sequence length="191" mass="22483">MDEPFNEKLNLDELYERSRETSQTKIKTYQKILARIHSRIKAISRQRNNNKFCMFVIPEFILGIPRYDIAECTNYVIEKLTENGFQVKYTYPNLLFISWQHYIPKYQRSEIKKKTGVAIDGFGNVVKRKNKNNRDDSNPNSLLLMDKNIKTKDAKKKDSNFKSTSSYKPTGNLIYNTNLLQKIDLSLDKKK</sequence>
<protein>
    <submittedName>
        <fullName evidence="1">Uncharacterized protein</fullName>
    </submittedName>
</protein>
<reference evidence="1" key="1">
    <citation type="journal article" date="2020" name="Nature">
        <title>Giant virus diversity and host interactions through global metagenomics.</title>
        <authorList>
            <person name="Schulz F."/>
            <person name="Roux S."/>
            <person name="Paez-Espino D."/>
            <person name="Jungbluth S."/>
            <person name="Walsh D.A."/>
            <person name="Denef V.J."/>
            <person name="McMahon K.D."/>
            <person name="Konstantinidis K.T."/>
            <person name="Eloe-Fadrosh E.A."/>
            <person name="Kyrpides N.C."/>
            <person name="Woyke T."/>
        </authorList>
    </citation>
    <scope>NUCLEOTIDE SEQUENCE</scope>
    <source>
        <strain evidence="1">GVMAG-S-1102244-55</strain>
    </source>
</reference>
<evidence type="ECO:0000313" key="1">
    <source>
        <dbReference type="EMBL" id="QHU14924.1"/>
    </source>
</evidence>
<dbReference type="AlphaFoldDB" id="A0A6C0KFA4"/>
<dbReference type="Pfam" id="PF19063">
    <property type="entry name" value="DUF5759"/>
    <property type="match status" value="1"/>
</dbReference>
<dbReference type="EMBL" id="MN740847">
    <property type="protein sequence ID" value="QHU14924.1"/>
    <property type="molecule type" value="Genomic_DNA"/>
</dbReference>
<organism evidence="1">
    <name type="scientific">viral metagenome</name>
    <dbReference type="NCBI Taxonomy" id="1070528"/>
    <lineage>
        <taxon>unclassified sequences</taxon>
        <taxon>metagenomes</taxon>
        <taxon>organismal metagenomes</taxon>
    </lineage>
</organism>